<reference evidence="1 2" key="1">
    <citation type="journal article" date="2021" name="Elife">
        <title>Chloroplast acquisition without the gene transfer in kleptoplastic sea slugs, Plakobranchus ocellatus.</title>
        <authorList>
            <person name="Maeda T."/>
            <person name="Takahashi S."/>
            <person name="Yoshida T."/>
            <person name="Shimamura S."/>
            <person name="Takaki Y."/>
            <person name="Nagai Y."/>
            <person name="Toyoda A."/>
            <person name="Suzuki Y."/>
            <person name="Arimoto A."/>
            <person name="Ishii H."/>
            <person name="Satoh N."/>
            <person name="Nishiyama T."/>
            <person name="Hasebe M."/>
            <person name="Maruyama T."/>
            <person name="Minagawa J."/>
            <person name="Obokata J."/>
            <person name="Shigenobu S."/>
        </authorList>
    </citation>
    <scope>NUCLEOTIDE SEQUENCE [LARGE SCALE GENOMIC DNA]</scope>
</reference>
<dbReference type="AlphaFoldDB" id="A0AAV4B4V7"/>
<keyword evidence="2" id="KW-1185">Reference proteome</keyword>
<sequence length="104" mass="11555">MAWADIDDRCQSTVLVDIHATNRILINPTKARKKPITPIKQLAMRHHRRQICVAKSNSGSQYLNYKGHRSIALMATYDARSKVVVIDVGPGAFGSYSNGGIFQD</sequence>
<organism evidence="1 2">
    <name type="scientific">Plakobranchus ocellatus</name>
    <dbReference type="NCBI Taxonomy" id="259542"/>
    <lineage>
        <taxon>Eukaryota</taxon>
        <taxon>Metazoa</taxon>
        <taxon>Spiralia</taxon>
        <taxon>Lophotrochozoa</taxon>
        <taxon>Mollusca</taxon>
        <taxon>Gastropoda</taxon>
        <taxon>Heterobranchia</taxon>
        <taxon>Euthyneura</taxon>
        <taxon>Panpulmonata</taxon>
        <taxon>Sacoglossa</taxon>
        <taxon>Placobranchoidea</taxon>
        <taxon>Plakobranchidae</taxon>
        <taxon>Plakobranchus</taxon>
    </lineage>
</organism>
<protein>
    <submittedName>
        <fullName evidence="1">Uncharacterized protein</fullName>
    </submittedName>
</protein>
<dbReference type="EMBL" id="BLXT01004603">
    <property type="protein sequence ID" value="GFO15124.1"/>
    <property type="molecule type" value="Genomic_DNA"/>
</dbReference>
<evidence type="ECO:0000313" key="1">
    <source>
        <dbReference type="EMBL" id="GFO15124.1"/>
    </source>
</evidence>
<proteinExistence type="predicted"/>
<evidence type="ECO:0000313" key="2">
    <source>
        <dbReference type="Proteomes" id="UP000735302"/>
    </source>
</evidence>
<dbReference type="Proteomes" id="UP000735302">
    <property type="component" value="Unassembled WGS sequence"/>
</dbReference>
<comment type="caution">
    <text evidence="1">The sequence shown here is derived from an EMBL/GenBank/DDBJ whole genome shotgun (WGS) entry which is preliminary data.</text>
</comment>
<gene>
    <name evidence="1" type="ORF">PoB_004162900</name>
</gene>
<name>A0AAV4B4V7_9GAST</name>
<accession>A0AAV4B4V7</accession>